<evidence type="ECO:0000313" key="2">
    <source>
        <dbReference type="Proteomes" id="UP000223025"/>
    </source>
</evidence>
<keyword evidence="2" id="KW-1185">Reference proteome</keyword>
<dbReference type="EMBL" id="MF403008">
    <property type="protein sequence ID" value="AUZ94881.1"/>
    <property type="molecule type" value="Genomic_DNA"/>
</dbReference>
<name>A0A2L0UZC6_9CAUD</name>
<proteinExistence type="predicted"/>
<reference evidence="1 2" key="1">
    <citation type="submission" date="2017-06" db="EMBL/GenBank/DDBJ databases">
        <authorList>
            <person name="Kim H.J."/>
            <person name="Triplett B.A."/>
        </authorList>
    </citation>
    <scope>NUCLEOTIDE SEQUENCE [LARGE SCALE GENOMIC DNA]</scope>
</reference>
<dbReference type="Proteomes" id="UP000223025">
    <property type="component" value="Segment"/>
</dbReference>
<sequence length="102" mass="11726">MSYTGDLREYIRALSYITEGNAPEVEETVVYETIENDYKIELKGLLSDLDDLSFKLLNNRMADDMNGSYIDGFEAASMWTHERVSQLIAEYTKRLTELSNAE</sequence>
<evidence type="ECO:0000313" key="1">
    <source>
        <dbReference type="EMBL" id="AUZ94881.1"/>
    </source>
</evidence>
<accession>A0A2L0UZC6</accession>
<dbReference type="RefSeq" id="YP_009611734.1">
    <property type="nucleotide sequence ID" value="NC_042013.1"/>
</dbReference>
<protein>
    <submittedName>
        <fullName evidence="1">Uncharacterized protein</fullName>
    </submittedName>
</protein>
<dbReference type="KEGG" id="vg:40088072"/>
<organism evidence="1 2">
    <name type="scientific">Agrobacterium phage Atu_ph07</name>
    <dbReference type="NCBI Taxonomy" id="2024264"/>
    <lineage>
        <taxon>Viruses</taxon>
        <taxon>Duplodnaviria</taxon>
        <taxon>Heunggongvirae</taxon>
        <taxon>Uroviricota</taxon>
        <taxon>Caudoviricetes</taxon>
        <taxon>Polybotosvirus</taxon>
        <taxon>Polybotosvirus Atuph07</taxon>
    </lineage>
</organism>
<dbReference type="GeneID" id="40088072"/>